<organism evidence="4 5">
    <name type="scientific">Bombardia bombarda</name>
    <dbReference type="NCBI Taxonomy" id="252184"/>
    <lineage>
        <taxon>Eukaryota</taxon>
        <taxon>Fungi</taxon>
        <taxon>Dikarya</taxon>
        <taxon>Ascomycota</taxon>
        <taxon>Pezizomycotina</taxon>
        <taxon>Sordariomycetes</taxon>
        <taxon>Sordariomycetidae</taxon>
        <taxon>Sordariales</taxon>
        <taxon>Lasiosphaeriaceae</taxon>
        <taxon>Bombardia</taxon>
    </lineage>
</organism>
<dbReference type="GO" id="GO:0016491">
    <property type="term" value="F:oxidoreductase activity"/>
    <property type="evidence" value="ECO:0007669"/>
    <property type="project" value="UniProtKB-KW"/>
</dbReference>
<dbReference type="PRINTS" id="PR00081">
    <property type="entry name" value="GDHRDH"/>
</dbReference>
<keyword evidence="5" id="KW-1185">Reference proteome</keyword>
<accession>A0AA39X1A4</accession>
<dbReference type="InterPro" id="IPR036291">
    <property type="entry name" value="NAD(P)-bd_dom_sf"/>
</dbReference>
<keyword evidence="3" id="KW-0812">Transmembrane</keyword>
<proteinExistence type="inferred from homology"/>
<comment type="caution">
    <text evidence="4">The sequence shown here is derived from an EMBL/GenBank/DDBJ whole genome shotgun (WGS) entry which is preliminary data.</text>
</comment>
<dbReference type="PANTHER" id="PTHR24320">
    <property type="entry name" value="RETINOL DEHYDROGENASE"/>
    <property type="match status" value="1"/>
</dbReference>
<dbReference type="EMBL" id="JAULSR010000003">
    <property type="protein sequence ID" value="KAK0625449.1"/>
    <property type="molecule type" value="Genomic_DNA"/>
</dbReference>
<evidence type="ECO:0000256" key="2">
    <source>
        <dbReference type="ARBA" id="ARBA00023002"/>
    </source>
</evidence>
<evidence type="ECO:0000256" key="1">
    <source>
        <dbReference type="ARBA" id="ARBA00006484"/>
    </source>
</evidence>
<keyword evidence="3" id="KW-0472">Membrane</keyword>
<name>A0AA39X1A4_9PEZI</name>
<gene>
    <name evidence="4" type="ORF">B0T17DRAFT_532831</name>
</gene>
<dbReference type="Pfam" id="PF00106">
    <property type="entry name" value="adh_short"/>
    <property type="match status" value="1"/>
</dbReference>
<feature type="transmembrane region" description="Helical" evidence="3">
    <location>
        <begin position="20"/>
        <end position="38"/>
    </location>
</feature>
<evidence type="ECO:0000313" key="4">
    <source>
        <dbReference type="EMBL" id="KAK0625449.1"/>
    </source>
</evidence>
<protein>
    <submittedName>
        <fullName evidence="4">Dehydrogenase with different specificitie</fullName>
    </submittedName>
</protein>
<evidence type="ECO:0000313" key="5">
    <source>
        <dbReference type="Proteomes" id="UP001174934"/>
    </source>
</evidence>
<keyword evidence="2" id="KW-0560">Oxidoreductase</keyword>
<dbReference type="SUPFAM" id="SSF51735">
    <property type="entry name" value="NAD(P)-binding Rossmann-fold domains"/>
    <property type="match status" value="1"/>
</dbReference>
<dbReference type="Gene3D" id="3.40.50.720">
    <property type="entry name" value="NAD(P)-binding Rossmann-like Domain"/>
    <property type="match status" value="1"/>
</dbReference>
<comment type="similarity">
    <text evidence="1">Belongs to the short-chain dehydrogenases/reductases (SDR) family.</text>
</comment>
<dbReference type="PANTHER" id="PTHR24320:SF154">
    <property type="entry name" value="OXIDOREDUCTASE, SHORT-CHAIN DEHYDROGENASE_REDUCTASE FAMILY (AFU_ORTHOLOGUE AFUA_2G04560)"/>
    <property type="match status" value="1"/>
</dbReference>
<sequence length="322" mass="33937">MPQQKTNPIPTMPDLSGKVILITGGTAGLGAASAIALARRNPARIYIAGRRANAAEAVVQQARHDASSLPTPPPTTDIQFLPCDLADLSSVRAAADTILTAESRLDILMANAGVAAVPSALTKDGYEVQLGTNHLGHALLIRKLLPLLAKTSTPDSPARIVCTTSDGYRGAVRGIPLEDLGKRKTTPPADDWLGVARWVRYAQSKLANVVYARELARRYPGVVSVSVSPGIVSTGMVAGMRTCDRVGTRLLALVSGGMVEPEEGAWNQIWAATVDVGQLTNGGMYTPVGVLCEGGNLSAQARDEGLGGRLWEWTEGELKGWL</sequence>
<evidence type="ECO:0000256" key="3">
    <source>
        <dbReference type="SAM" id="Phobius"/>
    </source>
</evidence>
<keyword evidence="3" id="KW-1133">Transmembrane helix</keyword>
<dbReference type="InterPro" id="IPR002347">
    <property type="entry name" value="SDR_fam"/>
</dbReference>
<dbReference type="AlphaFoldDB" id="A0AA39X1A4"/>
<dbReference type="Proteomes" id="UP001174934">
    <property type="component" value="Unassembled WGS sequence"/>
</dbReference>
<reference evidence="4" key="1">
    <citation type="submission" date="2023-06" db="EMBL/GenBank/DDBJ databases">
        <title>Genome-scale phylogeny and comparative genomics of the fungal order Sordariales.</title>
        <authorList>
            <consortium name="Lawrence Berkeley National Laboratory"/>
            <person name="Hensen N."/>
            <person name="Bonometti L."/>
            <person name="Westerberg I."/>
            <person name="Brannstrom I.O."/>
            <person name="Guillou S."/>
            <person name="Cros-Aarteil S."/>
            <person name="Calhoun S."/>
            <person name="Haridas S."/>
            <person name="Kuo A."/>
            <person name="Mondo S."/>
            <person name="Pangilinan J."/>
            <person name="Riley R."/>
            <person name="LaButti K."/>
            <person name="Andreopoulos B."/>
            <person name="Lipzen A."/>
            <person name="Chen C."/>
            <person name="Yanf M."/>
            <person name="Daum C."/>
            <person name="Ng V."/>
            <person name="Clum A."/>
            <person name="Steindorff A."/>
            <person name="Ohm R."/>
            <person name="Martin F."/>
            <person name="Silar P."/>
            <person name="Natvig D."/>
            <person name="Lalanne C."/>
            <person name="Gautier V."/>
            <person name="Ament-velasquez S.L."/>
            <person name="Kruys A."/>
            <person name="Hutchinson M.I."/>
            <person name="Powell A.J."/>
            <person name="Barry K."/>
            <person name="Miller A.N."/>
            <person name="Grigoriev I.V."/>
            <person name="Debuchy R."/>
            <person name="Gladieux P."/>
            <person name="Thoren M.H."/>
            <person name="Johannesson H."/>
        </authorList>
    </citation>
    <scope>NUCLEOTIDE SEQUENCE</scope>
    <source>
        <strain evidence="4">SMH3391-2</strain>
    </source>
</reference>